<protein>
    <submittedName>
        <fullName evidence="1">Uncharacterized protein</fullName>
    </submittedName>
</protein>
<evidence type="ECO:0000313" key="2">
    <source>
        <dbReference type="Proteomes" id="UP000026962"/>
    </source>
</evidence>
<dbReference type="HOGENOM" id="CLU_2546527_0_0_1"/>
<dbReference type="AlphaFoldDB" id="A0A0E0JGQ6"/>
<accession>A0A0E0JGQ6</accession>
<organism evidence="1">
    <name type="scientific">Oryza punctata</name>
    <name type="common">Red rice</name>
    <dbReference type="NCBI Taxonomy" id="4537"/>
    <lineage>
        <taxon>Eukaryota</taxon>
        <taxon>Viridiplantae</taxon>
        <taxon>Streptophyta</taxon>
        <taxon>Embryophyta</taxon>
        <taxon>Tracheophyta</taxon>
        <taxon>Spermatophyta</taxon>
        <taxon>Magnoliopsida</taxon>
        <taxon>Liliopsida</taxon>
        <taxon>Poales</taxon>
        <taxon>Poaceae</taxon>
        <taxon>BOP clade</taxon>
        <taxon>Oryzoideae</taxon>
        <taxon>Oryzeae</taxon>
        <taxon>Oryzinae</taxon>
        <taxon>Oryza</taxon>
    </lineage>
</organism>
<sequence length="83" mass="9408">MKWKYTHLTNEKAGQDVRRSLGFGYGLCSEGGIRFVATNIRTDANIYEEMLELNLKFNKGRSVSQDTSNWITPKKSVASIYGD</sequence>
<dbReference type="EnsemblPlants" id="OPUNC01G10180.1">
    <property type="protein sequence ID" value="OPUNC01G10180.1"/>
    <property type="gene ID" value="OPUNC01G10180"/>
</dbReference>
<dbReference type="Gramene" id="OPUNC01G10180.1">
    <property type="protein sequence ID" value="OPUNC01G10180.1"/>
    <property type="gene ID" value="OPUNC01G10180"/>
</dbReference>
<reference evidence="1" key="1">
    <citation type="submission" date="2015-04" db="UniProtKB">
        <authorList>
            <consortium name="EnsemblPlants"/>
        </authorList>
    </citation>
    <scope>IDENTIFICATION</scope>
</reference>
<keyword evidence="2" id="KW-1185">Reference proteome</keyword>
<evidence type="ECO:0000313" key="1">
    <source>
        <dbReference type="EnsemblPlants" id="OPUNC01G10180.1"/>
    </source>
</evidence>
<reference evidence="1" key="2">
    <citation type="submission" date="2018-05" db="EMBL/GenBank/DDBJ databases">
        <title>OpunRS2 (Oryza punctata Reference Sequence Version 2).</title>
        <authorList>
            <person name="Zhang J."/>
            <person name="Kudrna D."/>
            <person name="Lee S."/>
            <person name="Talag J."/>
            <person name="Welchert J."/>
            <person name="Wing R.A."/>
        </authorList>
    </citation>
    <scope>NUCLEOTIDE SEQUENCE [LARGE SCALE GENOMIC DNA]</scope>
</reference>
<name>A0A0E0JGQ6_ORYPU</name>
<dbReference type="Proteomes" id="UP000026962">
    <property type="component" value="Chromosome 1"/>
</dbReference>
<proteinExistence type="predicted"/>